<feature type="transmembrane region" description="Helical" evidence="7">
    <location>
        <begin position="321"/>
        <end position="348"/>
    </location>
</feature>
<feature type="region of interest" description="Disordered" evidence="6">
    <location>
        <begin position="53"/>
        <end position="98"/>
    </location>
</feature>
<dbReference type="PANTHER" id="PTHR17920">
    <property type="entry name" value="TRANSMEMBRANE AND COILED-COIL DOMAIN-CONTAINING PROTEIN 4 TMCO4"/>
    <property type="match status" value="1"/>
</dbReference>
<dbReference type="Pfam" id="PF05277">
    <property type="entry name" value="DUF726"/>
    <property type="match status" value="1"/>
</dbReference>
<comment type="similarity">
    <text evidence="2">Belongs to the TMCO4 family.</text>
</comment>
<feature type="compositionally biased region" description="Basic and acidic residues" evidence="6">
    <location>
        <begin position="740"/>
        <end position="762"/>
    </location>
</feature>
<feature type="region of interest" description="Disordered" evidence="6">
    <location>
        <begin position="656"/>
        <end position="762"/>
    </location>
</feature>
<evidence type="ECO:0000256" key="1">
    <source>
        <dbReference type="ARBA" id="ARBA00004141"/>
    </source>
</evidence>
<evidence type="ECO:0000256" key="4">
    <source>
        <dbReference type="ARBA" id="ARBA00022989"/>
    </source>
</evidence>
<keyword evidence="5 7" id="KW-0472">Membrane</keyword>
<dbReference type="EMBL" id="KV460270">
    <property type="protein sequence ID" value="OBT92278.1"/>
    <property type="molecule type" value="Genomic_DNA"/>
</dbReference>
<dbReference type="OrthoDB" id="277931at2759"/>
<feature type="compositionally biased region" description="Basic and acidic residues" evidence="6">
    <location>
        <begin position="670"/>
        <end position="719"/>
    </location>
</feature>
<proteinExistence type="inferred from homology"/>
<evidence type="ECO:0000256" key="2">
    <source>
        <dbReference type="ARBA" id="ARBA00009824"/>
    </source>
</evidence>
<accession>A0A1B8G8X6</accession>
<dbReference type="RefSeq" id="XP_018126011.1">
    <property type="nucleotide sequence ID" value="XM_018278917.2"/>
</dbReference>
<feature type="transmembrane region" description="Helical" evidence="7">
    <location>
        <begin position="453"/>
        <end position="472"/>
    </location>
</feature>
<keyword evidence="9" id="KW-1185">Reference proteome</keyword>
<evidence type="ECO:0000256" key="5">
    <source>
        <dbReference type="ARBA" id="ARBA00023136"/>
    </source>
</evidence>
<protein>
    <submittedName>
        <fullName evidence="8">Uncharacterized protein</fullName>
    </submittedName>
</protein>
<organism evidence="8 9">
    <name type="scientific">Pseudogymnoascus verrucosus</name>
    <dbReference type="NCBI Taxonomy" id="342668"/>
    <lineage>
        <taxon>Eukaryota</taxon>
        <taxon>Fungi</taxon>
        <taxon>Dikarya</taxon>
        <taxon>Ascomycota</taxon>
        <taxon>Pezizomycotina</taxon>
        <taxon>Leotiomycetes</taxon>
        <taxon>Thelebolales</taxon>
        <taxon>Thelebolaceae</taxon>
        <taxon>Pseudogymnoascus</taxon>
    </lineage>
</organism>
<reference evidence="8 9" key="1">
    <citation type="submission" date="2016-03" db="EMBL/GenBank/DDBJ databases">
        <title>Comparative genomics of Pseudogymnoascus destructans, the fungus causing white-nose syndrome of bats.</title>
        <authorList>
            <person name="Palmer J.M."/>
            <person name="Drees K.P."/>
            <person name="Foster J.T."/>
            <person name="Lindner D.L."/>
        </authorList>
    </citation>
    <scope>NUCLEOTIDE SEQUENCE [LARGE SCALE GENOMIC DNA]</scope>
    <source>
        <strain evidence="8 9">UAMH 10579</strain>
    </source>
</reference>
<name>A0A1B8G8X6_9PEZI</name>
<dbReference type="Proteomes" id="UP000091956">
    <property type="component" value="Unassembled WGS sequence"/>
</dbReference>
<evidence type="ECO:0000256" key="6">
    <source>
        <dbReference type="SAM" id="MobiDB-lite"/>
    </source>
</evidence>
<feature type="compositionally biased region" description="Basic and acidic residues" evidence="6">
    <location>
        <begin position="81"/>
        <end position="98"/>
    </location>
</feature>
<evidence type="ECO:0000256" key="7">
    <source>
        <dbReference type="SAM" id="Phobius"/>
    </source>
</evidence>
<dbReference type="GeneID" id="28842890"/>
<dbReference type="InterPro" id="IPR007941">
    <property type="entry name" value="DUF726"/>
</dbReference>
<feature type="compositionally biased region" description="Polar residues" evidence="6">
    <location>
        <begin position="53"/>
        <end position="79"/>
    </location>
</feature>
<feature type="region of interest" description="Disordered" evidence="6">
    <location>
        <begin position="1"/>
        <end position="25"/>
    </location>
</feature>
<dbReference type="InterPro" id="IPR029058">
    <property type="entry name" value="AB_hydrolase_fold"/>
</dbReference>
<feature type="transmembrane region" description="Helical" evidence="7">
    <location>
        <begin position="286"/>
        <end position="309"/>
    </location>
</feature>
<feature type="region of interest" description="Disordered" evidence="6">
    <location>
        <begin position="131"/>
        <end position="154"/>
    </location>
</feature>
<keyword evidence="4 7" id="KW-1133">Transmembrane helix</keyword>
<dbReference type="SUPFAM" id="SSF53474">
    <property type="entry name" value="alpha/beta-Hydrolases"/>
    <property type="match status" value="1"/>
</dbReference>
<dbReference type="GO" id="GO:0016020">
    <property type="term" value="C:membrane"/>
    <property type="evidence" value="ECO:0007669"/>
    <property type="project" value="UniProtKB-SubCell"/>
</dbReference>
<gene>
    <name evidence="8" type="ORF">VE01_09504</name>
</gene>
<evidence type="ECO:0000256" key="3">
    <source>
        <dbReference type="ARBA" id="ARBA00022692"/>
    </source>
</evidence>
<dbReference type="AlphaFoldDB" id="A0A1B8G8X6"/>
<evidence type="ECO:0000313" key="8">
    <source>
        <dbReference type="EMBL" id="OBT92278.1"/>
    </source>
</evidence>
<comment type="subcellular location">
    <subcellularLocation>
        <location evidence="1">Membrane</location>
        <topology evidence="1">Multi-pass membrane protein</topology>
    </subcellularLocation>
</comment>
<keyword evidence="3 7" id="KW-0812">Transmembrane</keyword>
<evidence type="ECO:0000313" key="9">
    <source>
        <dbReference type="Proteomes" id="UP000091956"/>
    </source>
</evidence>
<dbReference type="PANTHER" id="PTHR17920:SF22">
    <property type="entry name" value="DUF726 DOMAIN PROTEIN (AFU_ORTHOLOGUE AFUA_2G12860)"/>
    <property type="match status" value="1"/>
</dbReference>
<sequence length="762" mass="83519">MSTRAGNGKKDGDGDQENDLKTLLSGEQREGFTLLVADIMELMKKRTLDTFDASFTSEKPQDQNLDGKNPNADQDQASSEEQEKAQALREKREKEISGPKMQELKKLALQHFQKWEMSVLGRVGDVLNTSEATDGKREEAKNFAPAASGPPARPEYKVVGMSDIFKKSKDNVNTEEDDEEENDRADAALIHLYPPVSTTLLSLTKKKRVLILNSTLLLLLSLEHYEAHSRILLLYMASSLHLPLETLTEDEVKIAKTLLEAAKHMSAEEEAKKRGEENQTARRWKVGLAGIAGAALIGITGGLAAPLVAAGLGTIMGGLGLGATAAAGLLGALAQSGVIVGALFGAYGGRMTGQMMDMYAKEVEDFAFLPLRGSTRKAKKTAEIPAEDRRLRVTIGISGWLTQREDIISPWRALGHQSEIFALRWELKALMNLGTSMESVLKSAAWTVAKKEIIARTIFGSLMFALWPLSFLKASKVLDNPFSVAKNRADKAGLVLADAIINKAQGERPVTLIGYSLGARVIYSCLMSLAERKAFGLVESAVLIGAPCPSDGPFWRAMKSVVSGRLVNVYSENDYILGFLYRTSSIQLGVAGLQQIGDVSGIENVNVSGIVSGHLRYQYLVGVILQKIGWEDIDRGEVAREAETIALLDREDEEKLREITDPDEDLIDFGADKPVAETKSEKDKDDHAQDKSRANIDDDVKPASETDEKSKNDNLEQDKPQANIEDVPEKSQPWGNAFSRPERSGAEEDDDKLHEPIEQMHF</sequence>
<reference evidence="9" key="2">
    <citation type="journal article" date="2018" name="Nat. Commun.">
        <title>Extreme sensitivity to ultraviolet light in the fungal pathogen causing white-nose syndrome of bats.</title>
        <authorList>
            <person name="Palmer J.M."/>
            <person name="Drees K.P."/>
            <person name="Foster J.T."/>
            <person name="Lindner D.L."/>
        </authorList>
    </citation>
    <scope>NUCLEOTIDE SEQUENCE [LARGE SCALE GENOMIC DNA]</scope>
    <source>
        <strain evidence="9">UAMH 10579</strain>
    </source>
</reference>